<accession>A0A8J4PKW5</accession>
<dbReference type="InterPro" id="IPR011765">
    <property type="entry name" value="Pept_M16_N"/>
</dbReference>
<sequence length="1056" mass="120452">MSLKDNYNLLVDFSIFNNTINIQKWVNKSTKFTVYNVKTQGPISSCYTFVPTETLSNDGLPHTLEHLVFLGSEQYPYKGVLDQISSKCFADGTNAWTDTDHTCYTLSTVGSDGLLNAVPLYMDHIFYPTLTEQGFVTEVHHINGQGKDGGVVYCEMQEVEVRKGTIVCKALSDNIFTKKCSVQSETGGVLADIRELKNETIRKYHKSYYRPDNAAVMIFGDIEIENVFKALEPIEKKFQNTFANVEPMVRPFSEPLEFITENKTVEIQFPSEDLSTGEFLLAWKGASALDTKHTDAISILFDYLTYGSSSPIGSEMIDIDEPFAVDASYHNFEYSVGISTLFFSNSNLKRINEIHDKFFDIIKNIVESKSFDLSRMRDILLNTRHRSLAQLEKSAKDLLANNIIKSHIYNDGSKSLDQMIDYEHFYDDLLKKDQDYWLDLLETQILNNPCLTVKGLPSQEEASRLVDQENQRVEKQISSLGEAKIKELGEYLEQCKTFNDRPADPAIIANIQTPSADSISFFSIDTVINDKPVNGTKQEETLSKYLVDSNATKIPFSIQFDHISSPFIVLNYAFPTFGLDDSLRPYLSLFCELLFKCSTLDSNNNLLSHDQVDALLLKNNIEPNFSISNSKGYNSGSFNQFCFLDLSILAENYESTVELIKNLFKNLVFDIDRIKMVVSQFLDGISDIKNDGQKVQHKSLRLYHFINKQKSNLTYQMYIREEKFLNSLMNILGNDDDDDDDEEEGEDHCCNHNHNHNHDQKEKEKKELTDQELEIIEKLEKVKEYFNRAENMIVQVAGDIYKLKSPKDIWIKQYSHIQSNGVASIPSFESETTLFNNPSDINNNNMEMVVMPSGSSFMTRSTKINFSFDNCISREYAAAILSNSYLDQMEGPFWKGIRGAGYSYGYSLSINLDYGLLDLNWTRASNPVKCIQACTEIANEIINSPTVDQNLFECAKGSLVHDYANRYRNISRAISQSFYDSIRGWHGKGNYKQLIKFILDTKKEEMQSAMNNHLKPFFNNEKSCYFSFAGDKISANDLKTAYPNLVIVDPDTHFLE</sequence>
<dbReference type="PANTHER" id="PTHR43016">
    <property type="entry name" value="PRESEQUENCE PROTEASE"/>
    <property type="match status" value="1"/>
</dbReference>
<dbReference type="Pfam" id="PF05193">
    <property type="entry name" value="Peptidase_M16_C"/>
    <property type="match status" value="1"/>
</dbReference>
<dbReference type="InterPro" id="IPR011249">
    <property type="entry name" value="Metalloenz_LuxS/M16"/>
</dbReference>
<feature type="compositionally biased region" description="Basic and acidic residues" evidence="1">
    <location>
        <begin position="756"/>
        <end position="767"/>
    </location>
</feature>
<dbReference type="AlphaFoldDB" id="A0A8J4PKW5"/>
<dbReference type="EMBL" id="AJWJ01000611">
    <property type="protein sequence ID" value="KAF2069702.1"/>
    <property type="molecule type" value="Genomic_DNA"/>
</dbReference>
<organism evidence="3 4">
    <name type="scientific">Polysphondylium violaceum</name>
    <dbReference type="NCBI Taxonomy" id="133409"/>
    <lineage>
        <taxon>Eukaryota</taxon>
        <taxon>Amoebozoa</taxon>
        <taxon>Evosea</taxon>
        <taxon>Eumycetozoa</taxon>
        <taxon>Dictyostelia</taxon>
        <taxon>Dictyosteliales</taxon>
        <taxon>Dictyosteliaceae</taxon>
        <taxon>Polysphondylium</taxon>
    </lineage>
</organism>
<feature type="region of interest" description="Disordered" evidence="1">
    <location>
        <begin position="735"/>
        <end position="767"/>
    </location>
</feature>
<dbReference type="FunFam" id="3.30.830.10:FF:000015">
    <property type="entry name" value="Putative zinc metalloprotease"/>
    <property type="match status" value="1"/>
</dbReference>
<evidence type="ECO:0000256" key="1">
    <source>
        <dbReference type="SAM" id="MobiDB-lite"/>
    </source>
</evidence>
<gene>
    <name evidence="3" type="ORF">CYY_008979</name>
</gene>
<comment type="caution">
    <text evidence="3">The sequence shown here is derived from an EMBL/GenBank/DDBJ whole genome shotgun (WGS) entry which is preliminary data.</text>
</comment>
<feature type="domain" description="Peptidase M16C associated" evidence="2">
    <location>
        <begin position="455"/>
        <end position="709"/>
    </location>
</feature>
<reference evidence="3" key="1">
    <citation type="submission" date="2020-01" db="EMBL/GenBank/DDBJ databases">
        <title>Development of genomics and gene disruption for Polysphondylium violaceum indicates a role for the polyketide synthase stlB in stalk morphogenesis.</title>
        <authorList>
            <person name="Narita B."/>
            <person name="Kawabe Y."/>
            <person name="Kin K."/>
            <person name="Saito T."/>
            <person name="Gibbs R."/>
            <person name="Kuspa A."/>
            <person name="Muzny D."/>
            <person name="Queller D."/>
            <person name="Richards S."/>
            <person name="Strassman J."/>
            <person name="Sucgang R."/>
            <person name="Worley K."/>
            <person name="Schaap P."/>
        </authorList>
    </citation>
    <scope>NUCLEOTIDE SEQUENCE</scope>
    <source>
        <strain evidence="3">QSvi11</strain>
    </source>
</reference>
<dbReference type="FunFam" id="3.30.830.10:FF:000031">
    <property type="entry name" value="Putative zinc metalloprotease"/>
    <property type="match status" value="1"/>
</dbReference>
<proteinExistence type="predicted"/>
<evidence type="ECO:0000313" key="4">
    <source>
        <dbReference type="Proteomes" id="UP000695562"/>
    </source>
</evidence>
<dbReference type="GO" id="GO:0006508">
    <property type="term" value="P:proteolysis"/>
    <property type="evidence" value="ECO:0007669"/>
    <property type="project" value="InterPro"/>
</dbReference>
<dbReference type="Gene3D" id="3.30.830.10">
    <property type="entry name" value="Metalloenzyme, LuxS/M16 peptidase-like"/>
    <property type="match status" value="4"/>
</dbReference>
<dbReference type="Pfam" id="PF00675">
    <property type="entry name" value="Peptidase_M16"/>
    <property type="match status" value="1"/>
</dbReference>
<dbReference type="SMART" id="SM01264">
    <property type="entry name" value="M16C_associated"/>
    <property type="match status" value="1"/>
</dbReference>
<keyword evidence="4" id="KW-1185">Reference proteome</keyword>
<feature type="compositionally biased region" description="Acidic residues" evidence="1">
    <location>
        <begin position="735"/>
        <end position="746"/>
    </location>
</feature>
<protein>
    <recommendedName>
        <fullName evidence="2">Peptidase M16C associated domain-containing protein</fullName>
    </recommendedName>
</protein>
<name>A0A8J4PKW5_9MYCE</name>
<evidence type="ECO:0000313" key="3">
    <source>
        <dbReference type="EMBL" id="KAF2069702.1"/>
    </source>
</evidence>
<dbReference type="GO" id="GO:0046872">
    <property type="term" value="F:metal ion binding"/>
    <property type="evidence" value="ECO:0007669"/>
    <property type="project" value="InterPro"/>
</dbReference>
<dbReference type="SUPFAM" id="SSF63411">
    <property type="entry name" value="LuxS/MPP-like metallohydrolase"/>
    <property type="match status" value="4"/>
</dbReference>
<dbReference type="Proteomes" id="UP000695562">
    <property type="component" value="Unassembled WGS sequence"/>
</dbReference>
<evidence type="ECO:0000259" key="2">
    <source>
        <dbReference type="SMART" id="SM01264"/>
    </source>
</evidence>
<dbReference type="OrthoDB" id="4953at2759"/>
<dbReference type="InterPro" id="IPR013578">
    <property type="entry name" value="Peptidase_M16C_assoc"/>
</dbReference>
<dbReference type="InterPro" id="IPR007863">
    <property type="entry name" value="Peptidase_M16_C"/>
</dbReference>
<dbReference type="PANTHER" id="PTHR43016:SF16">
    <property type="entry name" value="METALLOPROTEASE, PUTATIVE (AFU_ORTHOLOGUE AFUA_4G07610)-RELATED"/>
    <property type="match status" value="1"/>
</dbReference>